<keyword evidence="2" id="KW-1185">Reference proteome</keyword>
<name>A0ABQ1UWB3_9BACT</name>
<gene>
    <name evidence="1" type="ORF">GCM10011383_45240</name>
</gene>
<comment type="caution">
    <text evidence="1">The sequence shown here is derived from an EMBL/GenBank/DDBJ whole genome shotgun (WGS) entry which is preliminary data.</text>
</comment>
<accession>A0ABQ1UWB3</accession>
<sequence>MLVGTGSDTTDLKKQLDSYRADTAIYTQASGKITFVCHLATGDSLEIGQGDEGPFWHRNPPPLFCDTVVVSPATGPSVRLTEASIPQFVTGTSEERYRCCGEYLRITKVHEVAFPQSP</sequence>
<dbReference type="Proteomes" id="UP000632273">
    <property type="component" value="Unassembled WGS sequence"/>
</dbReference>
<proteinExistence type="predicted"/>
<evidence type="ECO:0000313" key="1">
    <source>
        <dbReference type="EMBL" id="GGF28449.1"/>
    </source>
</evidence>
<organism evidence="1 2">
    <name type="scientific">Hymenobacter cavernae</name>
    <dbReference type="NCBI Taxonomy" id="2044852"/>
    <lineage>
        <taxon>Bacteria</taxon>
        <taxon>Pseudomonadati</taxon>
        <taxon>Bacteroidota</taxon>
        <taxon>Cytophagia</taxon>
        <taxon>Cytophagales</taxon>
        <taxon>Hymenobacteraceae</taxon>
        <taxon>Hymenobacter</taxon>
    </lineage>
</organism>
<dbReference type="EMBL" id="BMHT01000016">
    <property type="protein sequence ID" value="GGF28449.1"/>
    <property type="molecule type" value="Genomic_DNA"/>
</dbReference>
<reference evidence="2" key="1">
    <citation type="journal article" date="2019" name="Int. J. Syst. Evol. Microbiol.">
        <title>The Global Catalogue of Microorganisms (GCM) 10K type strain sequencing project: providing services to taxonomists for standard genome sequencing and annotation.</title>
        <authorList>
            <consortium name="The Broad Institute Genomics Platform"/>
            <consortium name="The Broad Institute Genome Sequencing Center for Infectious Disease"/>
            <person name="Wu L."/>
            <person name="Ma J."/>
        </authorList>
    </citation>
    <scope>NUCLEOTIDE SEQUENCE [LARGE SCALE GENOMIC DNA]</scope>
    <source>
        <strain evidence="2">CGMCC 1.15197</strain>
    </source>
</reference>
<evidence type="ECO:0000313" key="2">
    <source>
        <dbReference type="Proteomes" id="UP000632273"/>
    </source>
</evidence>
<protein>
    <submittedName>
        <fullName evidence="1">Uncharacterized protein</fullName>
    </submittedName>
</protein>